<comment type="caution">
    <text evidence="1">The sequence shown here is derived from an EMBL/GenBank/DDBJ whole genome shotgun (WGS) entry which is preliminary data.</text>
</comment>
<protein>
    <submittedName>
        <fullName evidence="1">Uncharacterized protein</fullName>
    </submittedName>
</protein>
<dbReference type="PANTHER" id="PTHR21301:SF11">
    <property type="entry name" value="GIY-YIG DOMAIN-CONTAINING PROTEIN"/>
    <property type="match status" value="1"/>
</dbReference>
<dbReference type="Proteomes" id="UP000502823">
    <property type="component" value="Unassembled WGS sequence"/>
</dbReference>
<sequence>MVQRLPHDLSKKNTSFQFMFLWVQLIYIATWRRQTKGLLALRNSRCHSIQFTMQTETDGHLLLLDINIYRGNNGSLDHRVYRKLTHTNLCWTVSSHHHPANEHSVLSTLVQRTGVICNQQSSGLT</sequence>
<gene>
    <name evidence="1" type="ORF">Cfor_09203</name>
</gene>
<dbReference type="EMBL" id="BLKM01012276">
    <property type="protein sequence ID" value="GFG36074.1"/>
    <property type="molecule type" value="Genomic_DNA"/>
</dbReference>
<organism evidence="1 2">
    <name type="scientific">Coptotermes formosanus</name>
    <name type="common">Formosan subterranean termite</name>
    <dbReference type="NCBI Taxonomy" id="36987"/>
    <lineage>
        <taxon>Eukaryota</taxon>
        <taxon>Metazoa</taxon>
        <taxon>Ecdysozoa</taxon>
        <taxon>Arthropoda</taxon>
        <taxon>Hexapoda</taxon>
        <taxon>Insecta</taxon>
        <taxon>Pterygota</taxon>
        <taxon>Neoptera</taxon>
        <taxon>Polyneoptera</taxon>
        <taxon>Dictyoptera</taxon>
        <taxon>Blattodea</taxon>
        <taxon>Blattoidea</taxon>
        <taxon>Termitoidae</taxon>
        <taxon>Rhinotermitidae</taxon>
        <taxon>Coptotermes</taxon>
    </lineage>
</organism>
<proteinExistence type="predicted"/>
<keyword evidence="2" id="KW-1185">Reference proteome</keyword>
<accession>A0A6L2PV53</accession>
<evidence type="ECO:0000313" key="1">
    <source>
        <dbReference type="EMBL" id="GFG36074.1"/>
    </source>
</evidence>
<name>A0A6L2PV53_COPFO</name>
<dbReference type="InParanoid" id="A0A6L2PV53"/>
<evidence type="ECO:0000313" key="2">
    <source>
        <dbReference type="Proteomes" id="UP000502823"/>
    </source>
</evidence>
<reference evidence="2" key="1">
    <citation type="submission" date="2020-01" db="EMBL/GenBank/DDBJ databases">
        <title>Draft genome sequence of the Termite Coptotermes fromosanus.</title>
        <authorList>
            <person name="Itakura S."/>
            <person name="Yosikawa Y."/>
            <person name="Umezawa K."/>
        </authorList>
    </citation>
    <scope>NUCLEOTIDE SEQUENCE [LARGE SCALE GENOMIC DNA]</scope>
</reference>
<dbReference type="PANTHER" id="PTHR21301">
    <property type="entry name" value="REVERSE TRANSCRIPTASE"/>
    <property type="match status" value="1"/>
</dbReference>
<dbReference type="AlphaFoldDB" id="A0A6L2PV53"/>
<dbReference type="OrthoDB" id="6758782at2759"/>